<evidence type="ECO:0000313" key="11">
    <source>
        <dbReference type="EMBL" id="SUZ67592.1"/>
    </source>
</evidence>
<keyword evidence="5" id="KW-0460">Magnesium</keyword>
<dbReference type="PANTHER" id="PTHR43771:SF2">
    <property type="entry name" value="PHOSPHOMANNOMUTASE_PHOSPHOGLUCOMUTASE"/>
    <property type="match status" value="1"/>
</dbReference>
<dbReference type="InterPro" id="IPR016055">
    <property type="entry name" value="A-D-PHexomutase_a/b/a-I/II/III"/>
</dbReference>
<reference evidence="11" key="1">
    <citation type="submission" date="2018-05" db="EMBL/GenBank/DDBJ databases">
        <authorList>
            <person name="Lanie J.A."/>
            <person name="Ng W.-L."/>
            <person name="Kazmierczak K.M."/>
            <person name="Andrzejewski T.M."/>
            <person name="Davidsen T.M."/>
            <person name="Wayne K.J."/>
            <person name="Tettelin H."/>
            <person name="Glass J.I."/>
            <person name="Rusch D."/>
            <person name="Podicherti R."/>
            <person name="Tsui H.-C.T."/>
            <person name="Winkler M.E."/>
        </authorList>
    </citation>
    <scope>NUCLEOTIDE SEQUENCE</scope>
</reference>
<evidence type="ECO:0000259" key="8">
    <source>
        <dbReference type="Pfam" id="PF02878"/>
    </source>
</evidence>
<feature type="domain" description="Alpha-D-phosphohexomutase alpha/beta/alpha" evidence="9">
    <location>
        <begin position="158"/>
        <end position="255"/>
    </location>
</feature>
<evidence type="ECO:0000256" key="3">
    <source>
        <dbReference type="ARBA" id="ARBA00022553"/>
    </source>
</evidence>
<evidence type="ECO:0000259" key="7">
    <source>
        <dbReference type="Pfam" id="PF00408"/>
    </source>
</evidence>
<dbReference type="Pfam" id="PF00408">
    <property type="entry name" value="PGM_PMM_IV"/>
    <property type="match status" value="1"/>
</dbReference>
<dbReference type="InterPro" id="IPR005845">
    <property type="entry name" value="A-D-PHexomutase_a/b/a-II"/>
</dbReference>
<dbReference type="InterPro" id="IPR036900">
    <property type="entry name" value="A-D-PHexomutase_C_sf"/>
</dbReference>
<keyword evidence="4" id="KW-0479">Metal-binding</keyword>
<dbReference type="Gene3D" id="3.30.310.50">
    <property type="entry name" value="Alpha-D-phosphohexomutase, C-terminal domain"/>
    <property type="match status" value="1"/>
</dbReference>
<dbReference type="GO" id="GO:0000287">
    <property type="term" value="F:magnesium ion binding"/>
    <property type="evidence" value="ECO:0007669"/>
    <property type="project" value="InterPro"/>
</dbReference>
<evidence type="ECO:0000259" key="10">
    <source>
        <dbReference type="Pfam" id="PF02880"/>
    </source>
</evidence>
<protein>
    <recommendedName>
        <fullName evidence="12">Phosphomannomutase</fullName>
    </recommendedName>
</protein>
<dbReference type="SUPFAM" id="SSF55957">
    <property type="entry name" value="Phosphoglucomutase, C-terminal domain"/>
    <property type="match status" value="1"/>
</dbReference>
<dbReference type="InterPro" id="IPR005846">
    <property type="entry name" value="A-D-PHexomutase_a/b/a-III"/>
</dbReference>
<evidence type="ECO:0000256" key="5">
    <source>
        <dbReference type="ARBA" id="ARBA00022842"/>
    </source>
</evidence>
<evidence type="ECO:0000256" key="6">
    <source>
        <dbReference type="ARBA" id="ARBA00023235"/>
    </source>
</evidence>
<dbReference type="Pfam" id="PF02878">
    <property type="entry name" value="PGM_PMM_I"/>
    <property type="match status" value="1"/>
</dbReference>
<comment type="similarity">
    <text evidence="2">Belongs to the phosphohexose mutase family.</text>
</comment>
<dbReference type="InterPro" id="IPR005841">
    <property type="entry name" value="Alpha-D-phosphohexomutase_SF"/>
</dbReference>
<keyword evidence="3" id="KW-0597">Phosphoprotein</keyword>
<dbReference type="SUPFAM" id="SSF53738">
    <property type="entry name" value="Phosphoglucomutase, first 3 domains"/>
    <property type="match status" value="3"/>
</dbReference>
<proteinExistence type="inferred from homology"/>
<dbReference type="PROSITE" id="PS00710">
    <property type="entry name" value="PGM_PMM"/>
    <property type="match status" value="1"/>
</dbReference>
<evidence type="ECO:0000256" key="2">
    <source>
        <dbReference type="ARBA" id="ARBA00010231"/>
    </source>
</evidence>
<feature type="domain" description="Alpha-D-phosphohexomutase alpha/beta/alpha" evidence="10">
    <location>
        <begin position="260"/>
        <end position="368"/>
    </location>
</feature>
<dbReference type="GO" id="GO:0016868">
    <property type="term" value="F:intramolecular phosphotransferase activity"/>
    <property type="evidence" value="ECO:0007669"/>
    <property type="project" value="InterPro"/>
</dbReference>
<dbReference type="EMBL" id="UINC01001016">
    <property type="protein sequence ID" value="SUZ67592.1"/>
    <property type="molecule type" value="Genomic_DNA"/>
</dbReference>
<sequence>MPAPISAPEHIFRQYDIRGLVDAELTPEVCEGVGRGYATMAYQQLGRVPRVAVGQDNRPSSPALASGLIRGLNGSGADVVDIGTVPTPSLYWAEQTLPTDGGIQITGSHNPPGWNGIKMTLQAMSVYGDRIQEIKHAIGTGEFREGAGTSERVDLLDRYVADLAGRFDLSRPVKIVLDCGNGVGSLVGVELLEALGAEVVPLYCESDGTFPNHHPDPTVDEYLVDLIDTVRLEGAELGIGFDGDADRIGAVDENGQIVRGDLLLLLFGLDILRLRGPGQKLVFDVKCSQVVSDEFSRAGGEAIMWKTGHSLIKEKMRETDAALGGELSGHICVADNYLGFDDAPYAACRLMDLIARSERTLSEMVSDFPVYVSTPELRIEVTEETKFAVVEAAQNHFREIRDVVEVDGARVKFDGGWGLLRASNTQPILVARYEAETEGQLTSIRGEIESWLRTKGVEV</sequence>
<evidence type="ECO:0000256" key="1">
    <source>
        <dbReference type="ARBA" id="ARBA00001946"/>
    </source>
</evidence>
<keyword evidence="6" id="KW-0413">Isomerase</keyword>
<dbReference type="AlphaFoldDB" id="A0A381PKQ1"/>
<comment type="cofactor">
    <cofactor evidence="1">
        <name>Mg(2+)</name>
        <dbReference type="ChEBI" id="CHEBI:18420"/>
    </cofactor>
</comment>
<evidence type="ECO:0000259" key="9">
    <source>
        <dbReference type="Pfam" id="PF02879"/>
    </source>
</evidence>
<name>A0A381PKQ1_9ZZZZ</name>
<dbReference type="PANTHER" id="PTHR43771">
    <property type="entry name" value="PHOSPHOMANNOMUTASE"/>
    <property type="match status" value="1"/>
</dbReference>
<dbReference type="InterPro" id="IPR005844">
    <property type="entry name" value="A-D-PHexomutase_a/b/a-I"/>
</dbReference>
<dbReference type="Gene3D" id="3.40.120.10">
    <property type="entry name" value="Alpha-D-Glucose-1,6-Bisphosphate, subunit A, domain 3"/>
    <property type="match status" value="3"/>
</dbReference>
<feature type="domain" description="Alpha-D-phosphohexomutase C-terminal" evidence="7">
    <location>
        <begin position="376"/>
        <end position="448"/>
    </location>
</feature>
<dbReference type="InterPro" id="IPR005843">
    <property type="entry name" value="A-D-PHexomutase_C"/>
</dbReference>
<gene>
    <name evidence="11" type="ORF">METZ01_LOCUS20446</name>
</gene>
<feature type="domain" description="Alpha-D-phosphohexomutase alpha/beta/alpha" evidence="8">
    <location>
        <begin position="11"/>
        <end position="143"/>
    </location>
</feature>
<accession>A0A381PKQ1</accession>
<dbReference type="Pfam" id="PF02879">
    <property type="entry name" value="PGM_PMM_II"/>
    <property type="match status" value="1"/>
</dbReference>
<evidence type="ECO:0000256" key="4">
    <source>
        <dbReference type="ARBA" id="ARBA00022723"/>
    </source>
</evidence>
<dbReference type="InterPro" id="IPR016066">
    <property type="entry name" value="A-D-PHexomutase_CS"/>
</dbReference>
<organism evidence="11">
    <name type="scientific">marine metagenome</name>
    <dbReference type="NCBI Taxonomy" id="408172"/>
    <lineage>
        <taxon>unclassified sequences</taxon>
        <taxon>metagenomes</taxon>
        <taxon>ecological metagenomes</taxon>
    </lineage>
</organism>
<dbReference type="Pfam" id="PF02880">
    <property type="entry name" value="PGM_PMM_III"/>
    <property type="match status" value="1"/>
</dbReference>
<dbReference type="GO" id="GO:0005975">
    <property type="term" value="P:carbohydrate metabolic process"/>
    <property type="evidence" value="ECO:0007669"/>
    <property type="project" value="InterPro"/>
</dbReference>
<dbReference type="CDD" id="cd03089">
    <property type="entry name" value="PMM_PGM"/>
    <property type="match status" value="1"/>
</dbReference>
<dbReference type="PRINTS" id="PR00509">
    <property type="entry name" value="PGMPMM"/>
</dbReference>
<evidence type="ECO:0008006" key="12">
    <source>
        <dbReference type="Google" id="ProtNLM"/>
    </source>
</evidence>